<dbReference type="GO" id="GO:0003939">
    <property type="term" value="F:L-iditol 2-dehydrogenase (NAD+) activity"/>
    <property type="evidence" value="ECO:0007669"/>
    <property type="project" value="TreeGrafter"/>
</dbReference>
<dbReference type="InterPro" id="IPR013154">
    <property type="entry name" value="ADH-like_N"/>
</dbReference>
<dbReference type="EMBL" id="BMAO01030231">
    <property type="protein sequence ID" value="GFQ66612.1"/>
    <property type="molecule type" value="Genomic_DNA"/>
</dbReference>
<dbReference type="CDD" id="cd05285">
    <property type="entry name" value="sorbitol_DH"/>
    <property type="match status" value="1"/>
</dbReference>
<dbReference type="Proteomes" id="UP000887116">
    <property type="component" value="Unassembled WGS sequence"/>
</dbReference>
<comment type="similarity">
    <text evidence="2 9">Belongs to the zinc-containing alcohol dehydrogenase family.</text>
</comment>
<dbReference type="FunFam" id="3.40.50.720:FF:000068">
    <property type="entry name" value="Sorbitol dehydrogenase"/>
    <property type="match status" value="1"/>
</dbReference>
<evidence type="ECO:0000256" key="1">
    <source>
        <dbReference type="ARBA" id="ARBA00001947"/>
    </source>
</evidence>
<keyword evidence="3 9" id="KW-0479">Metal-binding</keyword>
<dbReference type="PROSITE" id="PS00059">
    <property type="entry name" value="ADH_ZINC"/>
    <property type="match status" value="1"/>
</dbReference>
<dbReference type="Gene3D" id="3.90.180.10">
    <property type="entry name" value="Medium-chain alcohol dehydrogenases, catalytic domain"/>
    <property type="match status" value="1"/>
</dbReference>
<accession>A0A8X6F0I6</accession>
<dbReference type="OrthoDB" id="1879366at2759"/>
<dbReference type="SUPFAM" id="SSF50129">
    <property type="entry name" value="GroES-like"/>
    <property type="match status" value="1"/>
</dbReference>
<evidence type="ECO:0000313" key="11">
    <source>
        <dbReference type="EMBL" id="GFQ66612.1"/>
    </source>
</evidence>
<feature type="domain" description="Enoyl reductase (ER)" evidence="10">
    <location>
        <begin position="12"/>
        <end position="346"/>
    </location>
</feature>
<dbReference type="Pfam" id="PF08240">
    <property type="entry name" value="ADH_N"/>
    <property type="match status" value="1"/>
</dbReference>
<evidence type="ECO:0000256" key="3">
    <source>
        <dbReference type="ARBA" id="ARBA00022723"/>
    </source>
</evidence>
<dbReference type="InterPro" id="IPR045306">
    <property type="entry name" value="SDH-like"/>
</dbReference>
<gene>
    <name evidence="11" type="primary">SORD</name>
    <name evidence="11" type="ORF">TNCT_321531</name>
</gene>
<name>A0A8X6F0I6_TRICU</name>
<dbReference type="InterPro" id="IPR013149">
    <property type="entry name" value="ADH-like_C"/>
</dbReference>
<keyword evidence="4 9" id="KW-0862">Zinc</keyword>
<dbReference type="InterPro" id="IPR036291">
    <property type="entry name" value="NAD(P)-bd_dom_sf"/>
</dbReference>
<dbReference type="InterPro" id="IPR002328">
    <property type="entry name" value="ADH_Zn_CS"/>
</dbReference>
<evidence type="ECO:0000259" key="10">
    <source>
        <dbReference type="SMART" id="SM00829"/>
    </source>
</evidence>
<dbReference type="SMART" id="SM00829">
    <property type="entry name" value="PKS_ER"/>
    <property type="match status" value="1"/>
</dbReference>
<proteinExistence type="inferred from homology"/>
<dbReference type="PANTHER" id="PTHR43161:SF9">
    <property type="entry name" value="SORBITOL DEHYDROGENASE"/>
    <property type="match status" value="1"/>
</dbReference>
<dbReference type="InterPro" id="IPR011032">
    <property type="entry name" value="GroES-like_sf"/>
</dbReference>
<evidence type="ECO:0000256" key="8">
    <source>
        <dbReference type="ARBA" id="ARBA00032485"/>
    </source>
</evidence>
<comment type="cofactor">
    <cofactor evidence="1 9">
        <name>Zn(2+)</name>
        <dbReference type="ChEBI" id="CHEBI:29105"/>
    </cofactor>
</comment>
<evidence type="ECO:0000256" key="6">
    <source>
        <dbReference type="ARBA" id="ARBA00023027"/>
    </source>
</evidence>
<protein>
    <recommendedName>
        <fullName evidence="7">Sorbitol dehydrogenase</fullName>
    </recommendedName>
    <alternativeName>
        <fullName evidence="8">Polyol dehydrogenase</fullName>
    </alternativeName>
</protein>
<evidence type="ECO:0000313" key="12">
    <source>
        <dbReference type="Proteomes" id="UP000887116"/>
    </source>
</evidence>
<comment type="caution">
    <text evidence="11">The sequence shown here is derived from an EMBL/GenBank/DDBJ whole genome shotgun (WGS) entry which is preliminary data.</text>
</comment>
<organism evidence="11 12">
    <name type="scientific">Trichonephila clavata</name>
    <name type="common">Joro spider</name>
    <name type="synonym">Nephila clavata</name>
    <dbReference type="NCBI Taxonomy" id="2740835"/>
    <lineage>
        <taxon>Eukaryota</taxon>
        <taxon>Metazoa</taxon>
        <taxon>Ecdysozoa</taxon>
        <taxon>Arthropoda</taxon>
        <taxon>Chelicerata</taxon>
        <taxon>Arachnida</taxon>
        <taxon>Araneae</taxon>
        <taxon>Araneomorphae</taxon>
        <taxon>Entelegynae</taxon>
        <taxon>Araneoidea</taxon>
        <taxon>Nephilidae</taxon>
        <taxon>Trichonephila</taxon>
    </lineage>
</organism>
<keyword evidence="6" id="KW-0520">NAD</keyword>
<dbReference type="GO" id="GO:0006062">
    <property type="term" value="P:sorbitol catabolic process"/>
    <property type="evidence" value="ECO:0007669"/>
    <property type="project" value="TreeGrafter"/>
</dbReference>
<dbReference type="InterPro" id="IPR020843">
    <property type="entry name" value="ER"/>
</dbReference>
<keyword evidence="5" id="KW-0560">Oxidoreductase</keyword>
<dbReference type="Gene3D" id="3.40.50.720">
    <property type="entry name" value="NAD(P)-binding Rossmann-like Domain"/>
    <property type="match status" value="1"/>
</dbReference>
<evidence type="ECO:0000256" key="4">
    <source>
        <dbReference type="ARBA" id="ARBA00022833"/>
    </source>
</evidence>
<sequence length="350" mass="37422">MTTKNLCAVLRGKDELSLENRRIPEPLPNEVLIEIHTVGICGSDIHLWKQGGIGNFQVQNPIVLGHESSGIVVKAGNKVKHLKPGDRVCIEPGVTCGKCEFCLGGRYNLCPVTKYDNQPAGDGSLCQYYCHNADFCFKLPPNVSLEEGSLMEPLAVAVHACRRAEITAGQSVLICGSGAIGLVNLLTCKAMGASKICVTDISEKRLDIAKKLGATHQICVKDMDTKTAVEQIKSKLEGSPDVTLECSGAEVSIRLAIKVTKSGGVVMMVGLGASEVKIPTIEATVREVDIKGIYRYVNCFPIALELVSSGAVDIKPIITNVFNIEDVLKAFKTAQLGSDGAIKVLVKCSQ</sequence>
<evidence type="ECO:0000256" key="9">
    <source>
        <dbReference type="RuleBase" id="RU361277"/>
    </source>
</evidence>
<evidence type="ECO:0000256" key="2">
    <source>
        <dbReference type="ARBA" id="ARBA00008072"/>
    </source>
</evidence>
<dbReference type="GO" id="GO:0008270">
    <property type="term" value="F:zinc ion binding"/>
    <property type="evidence" value="ECO:0007669"/>
    <property type="project" value="InterPro"/>
</dbReference>
<dbReference type="SUPFAM" id="SSF51735">
    <property type="entry name" value="NAD(P)-binding Rossmann-fold domains"/>
    <property type="match status" value="1"/>
</dbReference>
<dbReference type="Pfam" id="PF00107">
    <property type="entry name" value="ADH_zinc_N"/>
    <property type="match status" value="1"/>
</dbReference>
<evidence type="ECO:0000256" key="5">
    <source>
        <dbReference type="ARBA" id="ARBA00023002"/>
    </source>
</evidence>
<reference evidence="11" key="1">
    <citation type="submission" date="2020-07" db="EMBL/GenBank/DDBJ databases">
        <title>Multicomponent nature underlies the extraordinary mechanical properties of spider dragline silk.</title>
        <authorList>
            <person name="Kono N."/>
            <person name="Nakamura H."/>
            <person name="Mori M."/>
            <person name="Yoshida Y."/>
            <person name="Ohtoshi R."/>
            <person name="Malay A.D."/>
            <person name="Moran D.A.P."/>
            <person name="Tomita M."/>
            <person name="Numata K."/>
            <person name="Arakawa K."/>
        </authorList>
    </citation>
    <scope>NUCLEOTIDE SEQUENCE</scope>
</reference>
<keyword evidence="12" id="KW-1185">Reference proteome</keyword>
<dbReference type="AlphaFoldDB" id="A0A8X6F0I6"/>
<dbReference type="PANTHER" id="PTHR43161">
    <property type="entry name" value="SORBITOL DEHYDROGENASE"/>
    <property type="match status" value="1"/>
</dbReference>
<evidence type="ECO:0000256" key="7">
    <source>
        <dbReference type="ARBA" id="ARBA00026132"/>
    </source>
</evidence>